<keyword evidence="7 10" id="KW-0811">Translocation</keyword>
<keyword evidence="10" id="KW-1003">Cell membrane</keyword>
<evidence type="ECO:0000256" key="2">
    <source>
        <dbReference type="ARBA" id="ARBA00005751"/>
    </source>
</evidence>
<dbReference type="GO" id="GO:0043952">
    <property type="term" value="P:protein transport by the Sec complex"/>
    <property type="evidence" value="ECO:0007669"/>
    <property type="project" value="UniProtKB-UniRule"/>
</dbReference>
<sequence length="438" mass="47905">MKKFITTIKNIFAIDDLRIRILNTIGFIAIFRLGSFVVLPGIDPNQLQANTSGLFGLLDTFLGGAFSNASIFGLGIMPYISASIVLQLLTIAVPYFQKMQKEGESGRKKINQITRVLTIIIAMAQAIGFVATINSEAIAINTTLFTITSMIVLTTGTVFCMWLGEKITDKGIGNGISMLIMIGIVSRFPGAIVAEFLSKQLSGALVFLFELIVLFFVVMSVVMLTQAIRRIPVQYAKQVGGSSLYSGQRQFIPLKVNAAGVMPIIFAQSLMFLPSMIASIWADTNETANYIGSTFSDFTSWQYNVVFGLMILIFTYFYTAISVNPNQIADDLKRSGGFIPGVKPGRTTSEYIDAILTRITLPGAIYLALVAIFPSIAMMLGVTREFSQFFGGTSLIIMVGVVLDTLQQIESYLLMKHYDGMMKTGKLRGRTDNVVIAS</sequence>
<keyword evidence="5 10" id="KW-0653">Protein transport</keyword>
<accession>A0A364RI18</accession>
<evidence type="ECO:0000256" key="1">
    <source>
        <dbReference type="ARBA" id="ARBA00004141"/>
    </source>
</evidence>
<dbReference type="InterPro" id="IPR002208">
    <property type="entry name" value="SecY/SEC61-alpha"/>
</dbReference>
<evidence type="ECO:0000256" key="10">
    <source>
        <dbReference type="HAMAP-Rule" id="MF_01465"/>
    </source>
</evidence>
<dbReference type="AlphaFoldDB" id="A0A364RI18"/>
<organism evidence="12 13">
    <name type="scientific">Pontibacter arcticus</name>
    <dbReference type="NCBI Taxonomy" id="2080288"/>
    <lineage>
        <taxon>Bacteria</taxon>
        <taxon>Pseudomonadati</taxon>
        <taxon>Bacteroidota</taxon>
        <taxon>Cytophagia</taxon>
        <taxon>Cytophagales</taxon>
        <taxon>Hymenobacteraceae</taxon>
        <taxon>Pontibacter</taxon>
    </lineage>
</organism>
<evidence type="ECO:0000256" key="5">
    <source>
        <dbReference type="ARBA" id="ARBA00022927"/>
    </source>
</evidence>
<protein>
    <recommendedName>
        <fullName evidence="9 10">Protein translocase subunit SecY</fullName>
    </recommendedName>
</protein>
<dbReference type="GO" id="GO:0005886">
    <property type="term" value="C:plasma membrane"/>
    <property type="evidence" value="ECO:0007669"/>
    <property type="project" value="UniProtKB-SubCell"/>
</dbReference>
<dbReference type="InterPro" id="IPR023201">
    <property type="entry name" value="SecY_dom_sf"/>
</dbReference>
<comment type="similarity">
    <text evidence="2 10 11">Belongs to the SecY/SEC61-alpha family.</text>
</comment>
<comment type="function">
    <text evidence="10">The central subunit of the protein translocation channel SecYEG. Consists of two halves formed by TMs 1-5 and 6-10. These two domains form a lateral gate at the front which open onto the bilayer between TMs 2 and 7, and are clamped together by SecE at the back. The channel is closed by both a pore ring composed of hydrophobic SecY resides and a short helix (helix 2A) on the extracellular side of the membrane which forms a plug. The plug probably moves laterally to allow the channel to open. The ring and the pore may move independently.</text>
</comment>
<feature type="transmembrane region" description="Helical" evidence="10">
    <location>
        <begin position="258"/>
        <end position="281"/>
    </location>
</feature>
<comment type="subcellular location">
    <subcellularLocation>
        <location evidence="10">Cell membrane</location>
        <topology evidence="10">Multi-pass membrane protein</topology>
    </subcellularLocation>
    <subcellularLocation>
        <location evidence="1">Membrane</location>
        <topology evidence="1">Multi-pass membrane protein</topology>
    </subcellularLocation>
</comment>
<dbReference type="GO" id="GO:0065002">
    <property type="term" value="P:intracellular protein transmembrane transport"/>
    <property type="evidence" value="ECO:0007669"/>
    <property type="project" value="UniProtKB-UniRule"/>
</dbReference>
<dbReference type="HAMAP" id="MF_01465">
    <property type="entry name" value="SecY"/>
    <property type="match status" value="1"/>
</dbReference>
<comment type="subunit">
    <text evidence="10">Component of the Sec protein translocase complex. Heterotrimer consisting of SecY, SecE and SecG subunits. The heterotrimers can form oligomers, although 1 heterotrimer is thought to be able to translocate proteins. Interacts with the ribosome. Interacts with SecDF, and other proteins may be involved. Interacts with SecA.</text>
</comment>
<gene>
    <name evidence="10" type="primary">secY</name>
    <name evidence="12" type="ORF">DP923_01965</name>
</gene>
<dbReference type="InterPro" id="IPR030659">
    <property type="entry name" value="SecY_CS"/>
</dbReference>
<dbReference type="InterPro" id="IPR026593">
    <property type="entry name" value="SecY"/>
</dbReference>
<dbReference type="FunFam" id="1.10.3370.10:FF:000001">
    <property type="entry name" value="Preprotein translocase subunit SecY"/>
    <property type="match status" value="1"/>
</dbReference>
<dbReference type="SUPFAM" id="SSF103491">
    <property type="entry name" value="Preprotein translocase SecY subunit"/>
    <property type="match status" value="1"/>
</dbReference>
<dbReference type="GO" id="GO:0006605">
    <property type="term" value="P:protein targeting"/>
    <property type="evidence" value="ECO:0007669"/>
    <property type="project" value="UniProtKB-UniRule"/>
</dbReference>
<feature type="transmembrane region" description="Helical" evidence="10">
    <location>
        <begin position="389"/>
        <end position="406"/>
    </location>
</feature>
<dbReference type="PIRSF" id="PIRSF004557">
    <property type="entry name" value="SecY"/>
    <property type="match status" value="1"/>
</dbReference>
<proteinExistence type="inferred from homology"/>
<dbReference type="PRINTS" id="PR00303">
    <property type="entry name" value="SECYTRNLCASE"/>
</dbReference>
<evidence type="ECO:0000256" key="7">
    <source>
        <dbReference type="ARBA" id="ARBA00023010"/>
    </source>
</evidence>
<feature type="transmembrane region" description="Helical" evidence="10">
    <location>
        <begin position="203"/>
        <end position="224"/>
    </location>
</feature>
<feature type="transmembrane region" description="Helical" evidence="10">
    <location>
        <begin position="116"/>
        <end position="133"/>
    </location>
</feature>
<dbReference type="RefSeq" id="WP_112303892.1">
    <property type="nucleotide sequence ID" value="NZ_QMDV01000001.1"/>
</dbReference>
<evidence type="ECO:0000256" key="6">
    <source>
        <dbReference type="ARBA" id="ARBA00022989"/>
    </source>
</evidence>
<feature type="transmembrane region" description="Helical" evidence="10">
    <location>
        <begin position="364"/>
        <end position="383"/>
    </location>
</feature>
<evidence type="ECO:0000256" key="9">
    <source>
        <dbReference type="ARBA" id="ARBA00039733"/>
    </source>
</evidence>
<comment type="caution">
    <text evidence="12">The sequence shown here is derived from an EMBL/GenBank/DDBJ whole genome shotgun (WGS) entry which is preliminary data.</text>
</comment>
<dbReference type="Pfam" id="PF00344">
    <property type="entry name" value="SecY"/>
    <property type="match status" value="1"/>
</dbReference>
<keyword evidence="6 10" id="KW-1133">Transmembrane helix</keyword>
<feature type="transmembrane region" description="Helical" evidence="10">
    <location>
        <begin position="301"/>
        <end position="319"/>
    </location>
</feature>
<dbReference type="EMBL" id="QMDV01000001">
    <property type="protein sequence ID" value="RAU83856.1"/>
    <property type="molecule type" value="Genomic_DNA"/>
</dbReference>
<dbReference type="OrthoDB" id="9809248at2"/>
<evidence type="ECO:0000256" key="8">
    <source>
        <dbReference type="ARBA" id="ARBA00023136"/>
    </source>
</evidence>
<feature type="transmembrane region" description="Helical" evidence="10">
    <location>
        <begin position="76"/>
        <end position="96"/>
    </location>
</feature>
<reference evidence="12 13" key="1">
    <citation type="submission" date="2018-06" db="EMBL/GenBank/DDBJ databases">
        <authorList>
            <person name="Liu Z.-W."/>
        </authorList>
    </citation>
    <scope>NUCLEOTIDE SEQUENCE [LARGE SCALE GENOMIC DNA]</scope>
    <source>
        <strain evidence="12 13">2b14</strain>
    </source>
</reference>
<dbReference type="PANTHER" id="PTHR10906">
    <property type="entry name" value="SECY/SEC61-ALPHA FAMILY MEMBER"/>
    <property type="match status" value="1"/>
</dbReference>
<keyword evidence="4 10" id="KW-0812">Transmembrane</keyword>
<evidence type="ECO:0000256" key="3">
    <source>
        <dbReference type="ARBA" id="ARBA00022448"/>
    </source>
</evidence>
<keyword evidence="13" id="KW-1185">Reference proteome</keyword>
<keyword evidence="3 10" id="KW-0813">Transport</keyword>
<feature type="transmembrane region" description="Helical" evidence="10">
    <location>
        <begin position="21"/>
        <end position="42"/>
    </location>
</feature>
<name>A0A364RI18_9BACT</name>
<evidence type="ECO:0000256" key="4">
    <source>
        <dbReference type="ARBA" id="ARBA00022692"/>
    </source>
</evidence>
<dbReference type="NCBIfam" id="TIGR00967">
    <property type="entry name" value="3a0501s007"/>
    <property type="match status" value="1"/>
</dbReference>
<evidence type="ECO:0000313" key="13">
    <source>
        <dbReference type="Proteomes" id="UP000251692"/>
    </source>
</evidence>
<dbReference type="Gene3D" id="1.10.3370.10">
    <property type="entry name" value="SecY subunit domain"/>
    <property type="match status" value="1"/>
</dbReference>
<evidence type="ECO:0000313" key="12">
    <source>
        <dbReference type="EMBL" id="RAU83856.1"/>
    </source>
</evidence>
<dbReference type="Proteomes" id="UP000251692">
    <property type="component" value="Unassembled WGS sequence"/>
</dbReference>
<evidence type="ECO:0000256" key="11">
    <source>
        <dbReference type="RuleBase" id="RU004349"/>
    </source>
</evidence>
<reference evidence="12 13" key="2">
    <citation type="submission" date="2018-07" db="EMBL/GenBank/DDBJ databases">
        <title>Pontibacter sp. 2b14 genomic sequence and assembly.</title>
        <authorList>
            <person name="Du Z.-J."/>
        </authorList>
    </citation>
    <scope>NUCLEOTIDE SEQUENCE [LARGE SCALE GENOMIC DNA]</scope>
    <source>
        <strain evidence="12 13">2b14</strain>
    </source>
</reference>
<keyword evidence="8 10" id="KW-0472">Membrane</keyword>
<feature type="transmembrane region" description="Helical" evidence="10">
    <location>
        <begin position="176"/>
        <end position="197"/>
    </location>
</feature>
<dbReference type="PROSITE" id="PS00755">
    <property type="entry name" value="SECY_1"/>
    <property type="match status" value="1"/>
</dbReference>
<feature type="transmembrane region" description="Helical" evidence="10">
    <location>
        <begin position="139"/>
        <end position="164"/>
    </location>
</feature>